<evidence type="ECO:0000256" key="1">
    <source>
        <dbReference type="SAM" id="MobiDB-lite"/>
    </source>
</evidence>
<accession>A0A3S0Z8H2</accession>
<feature type="compositionally biased region" description="Basic and acidic residues" evidence="1">
    <location>
        <begin position="275"/>
        <end position="294"/>
    </location>
</feature>
<dbReference type="EMBL" id="RQTK01001762">
    <property type="protein sequence ID" value="RUS69240.1"/>
    <property type="molecule type" value="Genomic_DNA"/>
</dbReference>
<sequence length="343" mass="36779">MEDVIGTHQQFGGRPEVFGSSQEDRYIHCTKDGDTGIDTRVSESSGSQHGLSDKNKEIEATAVQKSNNGEEKNSGAVNGEDSMKEKNNVDEHTGVRSGEVHEETGESFMAPVMDNDAETEVTVQDQTQNKREETFEKGNVETSIVDYATMNNGLSKDCVHTGSDMISESGSVGLQQKYEAGVKTLLGSVSSLPQRHSELDFCSVTQINEKKASVGARDNKTESVVVGHTESLGECSLMERGDHETQSSSMEEGENEPASSFFEGGDNEPESYPILEDKEEPRTIEAERVEREEQSLDNGCKADTSDGDQVGATDSGAGDATDGGCVNVTDAGGVIVSDRGGRD</sequence>
<evidence type="ECO:0000313" key="3">
    <source>
        <dbReference type="Proteomes" id="UP000271974"/>
    </source>
</evidence>
<feature type="compositionally biased region" description="Basic and acidic residues" evidence="1">
    <location>
        <begin position="22"/>
        <end position="34"/>
    </location>
</feature>
<feature type="region of interest" description="Disordered" evidence="1">
    <location>
        <begin position="1"/>
        <end position="132"/>
    </location>
</feature>
<dbReference type="Proteomes" id="UP000271974">
    <property type="component" value="Unassembled WGS sequence"/>
</dbReference>
<comment type="caution">
    <text evidence="2">The sequence shown here is derived from an EMBL/GenBank/DDBJ whole genome shotgun (WGS) entry which is preliminary data.</text>
</comment>
<reference evidence="2 3" key="1">
    <citation type="submission" date="2019-01" db="EMBL/GenBank/DDBJ databases">
        <title>A draft genome assembly of the solar-powered sea slug Elysia chlorotica.</title>
        <authorList>
            <person name="Cai H."/>
            <person name="Li Q."/>
            <person name="Fang X."/>
            <person name="Li J."/>
            <person name="Curtis N.E."/>
            <person name="Altenburger A."/>
            <person name="Shibata T."/>
            <person name="Feng M."/>
            <person name="Maeda T."/>
            <person name="Schwartz J.A."/>
            <person name="Shigenobu S."/>
            <person name="Lundholm N."/>
            <person name="Nishiyama T."/>
            <person name="Yang H."/>
            <person name="Hasebe M."/>
            <person name="Li S."/>
            <person name="Pierce S.K."/>
            <person name="Wang J."/>
        </authorList>
    </citation>
    <scope>NUCLEOTIDE SEQUENCE [LARGE SCALE GENOMIC DNA]</scope>
    <source>
        <strain evidence="2">EC2010</strain>
        <tissue evidence="2">Whole organism of an adult</tissue>
    </source>
</reference>
<feature type="non-terminal residue" evidence="2">
    <location>
        <position position="343"/>
    </location>
</feature>
<dbReference type="AlphaFoldDB" id="A0A3S0Z8H2"/>
<organism evidence="2 3">
    <name type="scientific">Elysia chlorotica</name>
    <name type="common">Eastern emerald elysia</name>
    <name type="synonym">Sea slug</name>
    <dbReference type="NCBI Taxonomy" id="188477"/>
    <lineage>
        <taxon>Eukaryota</taxon>
        <taxon>Metazoa</taxon>
        <taxon>Spiralia</taxon>
        <taxon>Lophotrochozoa</taxon>
        <taxon>Mollusca</taxon>
        <taxon>Gastropoda</taxon>
        <taxon>Heterobranchia</taxon>
        <taxon>Euthyneura</taxon>
        <taxon>Panpulmonata</taxon>
        <taxon>Sacoglossa</taxon>
        <taxon>Placobranchoidea</taxon>
        <taxon>Plakobranchidae</taxon>
        <taxon>Elysia</taxon>
    </lineage>
</organism>
<gene>
    <name evidence="2" type="ORF">EGW08_022997</name>
</gene>
<feature type="compositionally biased region" description="Basic and acidic residues" evidence="1">
    <location>
        <begin position="81"/>
        <end position="104"/>
    </location>
</feature>
<proteinExistence type="predicted"/>
<feature type="compositionally biased region" description="Low complexity" evidence="1">
    <location>
        <begin position="311"/>
        <end position="324"/>
    </location>
</feature>
<protein>
    <submittedName>
        <fullName evidence="2">Uncharacterized protein</fullName>
    </submittedName>
</protein>
<name>A0A3S0Z8H2_ELYCH</name>
<feature type="region of interest" description="Disordered" evidence="1">
    <location>
        <begin position="235"/>
        <end position="343"/>
    </location>
</feature>
<evidence type="ECO:0000313" key="2">
    <source>
        <dbReference type="EMBL" id="RUS69240.1"/>
    </source>
</evidence>
<keyword evidence="3" id="KW-1185">Reference proteome</keyword>